<evidence type="ECO:0000256" key="3">
    <source>
        <dbReference type="SAM" id="MobiDB-lite"/>
    </source>
</evidence>
<keyword evidence="6" id="KW-1185">Reference proteome</keyword>
<protein>
    <submittedName>
        <fullName evidence="5">Mobilization protein MobL</fullName>
    </submittedName>
</protein>
<dbReference type="NCBIfam" id="NF041496">
    <property type="entry name" value="MobQ"/>
    <property type="match status" value="1"/>
</dbReference>
<dbReference type="InterPro" id="IPR005053">
    <property type="entry name" value="MobA_MobL"/>
</dbReference>
<accession>L8XT36</accession>
<dbReference type="RefSeq" id="WP_008316942.1">
    <property type="nucleotide sequence ID" value="NZ_KB372789.1"/>
</dbReference>
<comment type="similarity">
    <text evidence="1">Belongs to the MobA/MobL family.</text>
</comment>
<organism evidence="5 6">
    <name type="scientific">Wohlfahrtiimonas chitiniclastica SH04</name>
    <dbReference type="NCBI Taxonomy" id="1261130"/>
    <lineage>
        <taxon>Bacteria</taxon>
        <taxon>Pseudomonadati</taxon>
        <taxon>Pseudomonadota</taxon>
        <taxon>Gammaproteobacteria</taxon>
        <taxon>Cardiobacteriales</taxon>
        <taxon>Ignatzschineriaceae</taxon>
        <taxon>Wohlfahrtiimonas</taxon>
    </lineage>
</organism>
<name>L8XT36_9GAMM</name>
<proteinExistence type="inferred from homology"/>
<feature type="region of interest" description="Disordered" evidence="3">
    <location>
        <begin position="270"/>
        <end position="315"/>
    </location>
</feature>
<gene>
    <name evidence="5" type="ORF">F387_01976</name>
</gene>
<dbReference type="HOGENOM" id="CLU_025383_1_0_6"/>
<feature type="compositionally biased region" description="Basic and acidic residues" evidence="3">
    <location>
        <begin position="278"/>
        <end position="306"/>
    </location>
</feature>
<dbReference type="Proteomes" id="UP000011617">
    <property type="component" value="Unassembled WGS sequence"/>
</dbReference>
<dbReference type="Gene3D" id="3.30.930.30">
    <property type="match status" value="1"/>
</dbReference>
<evidence type="ECO:0000313" key="5">
    <source>
        <dbReference type="EMBL" id="ELV07193.1"/>
    </source>
</evidence>
<keyword evidence="2" id="KW-0184">Conjugation</keyword>
<feature type="domain" description="MobA/MobL protein" evidence="4">
    <location>
        <begin position="17"/>
        <end position="230"/>
    </location>
</feature>
<dbReference type="EMBL" id="AOBV01000019">
    <property type="protein sequence ID" value="ELV07193.1"/>
    <property type="molecule type" value="Genomic_DNA"/>
</dbReference>
<dbReference type="Pfam" id="PF03389">
    <property type="entry name" value="MobA_MobL"/>
    <property type="match status" value="1"/>
</dbReference>
<evidence type="ECO:0000256" key="1">
    <source>
        <dbReference type="ARBA" id="ARBA00010873"/>
    </source>
</evidence>
<dbReference type="PATRIC" id="fig|1261130.3.peg.1911"/>
<sequence length="315" mass="36131">MAIYHCTTKPISRANGRSATASSAYRASEKITDFRTGEIHDYTKKQGVEYAEIISNLDHPISRSQVWNTSELTETRKNSRVAREFIVALPNELNSDQRKNLAKEFAQYLVDKYSVVADLAVHAPNKEGDDRNYHAHIMITTRKASMVNGELTLQDKADLELSNTQRKNRGLCVTQDEIKEIRASWANMANRSLELSGSNERIDHRSNEDQNIDLQPTIHEGPKVTQLRRKGINTEISRHNDQVKLENDQYRLSSFEDTQQILNKSSDIANAAHQAWKAKQDAEKQAQFEKQQQEQKLKEEQKKERSNSYGRGFSR</sequence>
<evidence type="ECO:0000259" key="4">
    <source>
        <dbReference type="Pfam" id="PF03389"/>
    </source>
</evidence>
<evidence type="ECO:0000256" key="2">
    <source>
        <dbReference type="ARBA" id="ARBA00022971"/>
    </source>
</evidence>
<dbReference type="AlphaFoldDB" id="L8XT36"/>
<reference evidence="5 6" key="1">
    <citation type="journal article" date="2013" name="Genome Announc.">
        <title>Complete Genome Sequence of Wohlfahrtiimonas chitiniclastica Strain SH04, Isolated from Chrysomya megacephala Collected from Pudong International Airport in China.</title>
        <authorList>
            <person name="Cao X.M."/>
            <person name="Chen T."/>
            <person name="Xu L.Z."/>
            <person name="Yao L.S."/>
            <person name="Qi J."/>
            <person name="Zhang X.L."/>
            <person name="Yan Q.L."/>
            <person name="Deng Y.H."/>
            <person name="Guo T.Y."/>
            <person name="Wang J."/>
            <person name="Hu K.X."/>
            <person name="Xu B.L."/>
        </authorList>
    </citation>
    <scope>NUCLEOTIDE SEQUENCE [LARGE SCALE GENOMIC DNA]</scope>
    <source>
        <strain evidence="5 6">SH04</strain>
    </source>
</reference>
<comment type="caution">
    <text evidence="5">The sequence shown here is derived from an EMBL/GenBank/DDBJ whole genome shotgun (WGS) entry which is preliminary data.</text>
</comment>
<evidence type="ECO:0000313" key="6">
    <source>
        <dbReference type="Proteomes" id="UP000011617"/>
    </source>
</evidence>
<dbReference type="OrthoDB" id="1826980at2"/>